<dbReference type="Proteomes" id="UP000041254">
    <property type="component" value="Unassembled WGS sequence"/>
</dbReference>
<evidence type="ECO:0000313" key="6">
    <source>
        <dbReference type="Proteomes" id="UP000041254"/>
    </source>
</evidence>
<feature type="region of interest" description="Disordered" evidence="4">
    <location>
        <begin position="48"/>
        <end position="78"/>
    </location>
</feature>
<evidence type="ECO:0000313" key="5">
    <source>
        <dbReference type="EMBL" id="CEM00016.1"/>
    </source>
</evidence>
<dbReference type="PROSITE" id="PS50082">
    <property type="entry name" value="WD_REPEATS_2"/>
    <property type="match status" value="1"/>
</dbReference>
<dbReference type="Pfam" id="PF00400">
    <property type="entry name" value="WD40"/>
    <property type="match status" value="2"/>
</dbReference>
<feature type="compositionally biased region" description="Low complexity" evidence="4">
    <location>
        <begin position="48"/>
        <end position="77"/>
    </location>
</feature>
<dbReference type="InterPro" id="IPR001680">
    <property type="entry name" value="WD40_rpt"/>
</dbReference>
<feature type="compositionally biased region" description="Low complexity" evidence="4">
    <location>
        <begin position="967"/>
        <end position="981"/>
    </location>
</feature>
<dbReference type="InterPro" id="IPR036322">
    <property type="entry name" value="WD40_repeat_dom_sf"/>
</dbReference>
<dbReference type="InParanoid" id="A0A0G4ER20"/>
<evidence type="ECO:0000256" key="4">
    <source>
        <dbReference type="SAM" id="MobiDB-lite"/>
    </source>
</evidence>
<keyword evidence="2" id="KW-0677">Repeat</keyword>
<dbReference type="VEuPathDB" id="CryptoDB:Vbra_5335"/>
<feature type="compositionally biased region" description="Polar residues" evidence="4">
    <location>
        <begin position="885"/>
        <end position="894"/>
    </location>
</feature>
<evidence type="ECO:0000256" key="1">
    <source>
        <dbReference type="ARBA" id="ARBA00022574"/>
    </source>
</evidence>
<name>A0A0G4ER20_VITBC</name>
<feature type="region of interest" description="Disordered" evidence="4">
    <location>
        <begin position="1283"/>
        <end position="1312"/>
    </location>
</feature>
<protein>
    <submittedName>
        <fullName evidence="5">Uncharacterized protein</fullName>
    </submittedName>
</protein>
<feature type="repeat" description="WD" evidence="3">
    <location>
        <begin position="756"/>
        <end position="787"/>
    </location>
</feature>
<dbReference type="PANTHER" id="PTHR13720">
    <property type="entry name" value="WD-40 REPEAT PROTEIN"/>
    <property type="match status" value="1"/>
</dbReference>
<dbReference type="SUPFAM" id="SSF50978">
    <property type="entry name" value="WD40 repeat-like"/>
    <property type="match status" value="2"/>
</dbReference>
<proteinExistence type="predicted"/>
<feature type="region of interest" description="Disordered" evidence="4">
    <location>
        <begin position="791"/>
        <end position="929"/>
    </location>
</feature>
<dbReference type="Gene3D" id="2.130.10.10">
    <property type="entry name" value="YVTN repeat-like/Quinoprotein amine dehydrogenase"/>
    <property type="match status" value="2"/>
</dbReference>
<reference evidence="5 6" key="1">
    <citation type="submission" date="2014-11" db="EMBL/GenBank/DDBJ databases">
        <authorList>
            <person name="Zhu J."/>
            <person name="Qi W."/>
            <person name="Song R."/>
        </authorList>
    </citation>
    <scope>NUCLEOTIDE SEQUENCE [LARGE SCALE GENOMIC DNA]</scope>
</reference>
<organism evidence="5 6">
    <name type="scientific">Vitrella brassicaformis (strain CCMP3155)</name>
    <dbReference type="NCBI Taxonomy" id="1169540"/>
    <lineage>
        <taxon>Eukaryota</taxon>
        <taxon>Sar</taxon>
        <taxon>Alveolata</taxon>
        <taxon>Colpodellida</taxon>
        <taxon>Vitrellaceae</taxon>
        <taxon>Vitrella</taxon>
    </lineage>
</organism>
<feature type="compositionally biased region" description="Basic and acidic residues" evidence="4">
    <location>
        <begin position="982"/>
        <end position="1007"/>
    </location>
</feature>
<gene>
    <name evidence="5" type="ORF">Vbra_5335</name>
</gene>
<feature type="region of interest" description="Disordered" evidence="4">
    <location>
        <begin position="946"/>
        <end position="1055"/>
    </location>
</feature>
<evidence type="ECO:0000256" key="2">
    <source>
        <dbReference type="ARBA" id="ARBA00022737"/>
    </source>
</evidence>
<dbReference type="EMBL" id="CDMY01000294">
    <property type="protein sequence ID" value="CEM00016.1"/>
    <property type="molecule type" value="Genomic_DNA"/>
</dbReference>
<feature type="compositionally biased region" description="Basic and acidic residues" evidence="4">
    <location>
        <begin position="904"/>
        <end position="918"/>
    </location>
</feature>
<dbReference type="STRING" id="1169540.A0A0G4ER20"/>
<evidence type="ECO:0000256" key="3">
    <source>
        <dbReference type="PROSITE-ProRule" id="PRU00221"/>
    </source>
</evidence>
<feature type="region of interest" description="Disordered" evidence="4">
    <location>
        <begin position="1109"/>
        <end position="1128"/>
    </location>
</feature>
<feature type="compositionally biased region" description="Polar residues" evidence="4">
    <location>
        <begin position="1294"/>
        <end position="1303"/>
    </location>
</feature>
<dbReference type="SMART" id="SM00320">
    <property type="entry name" value="WD40"/>
    <property type="match status" value="5"/>
</dbReference>
<dbReference type="PANTHER" id="PTHR13720:SF33">
    <property type="entry name" value="HELP DOMAIN-CONTAINING PROTEIN"/>
    <property type="match status" value="1"/>
</dbReference>
<dbReference type="InterPro" id="IPR015943">
    <property type="entry name" value="WD40/YVTN_repeat-like_dom_sf"/>
</dbReference>
<dbReference type="InterPro" id="IPR050630">
    <property type="entry name" value="WD_repeat_EMAP"/>
</dbReference>
<feature type="region of interest" description="Disordered" evidence="4">
    <location>
        <begin position="701"/>
        <end position="726"/>
    </location>
</feature>
<accession>A0A0G4ER20</accession>
<feature type="compositionally biased region" description="Pro residues" evidence="4">
    <location>
        <begin position="817"/>
        <end position="842"/>
    </location>
</feature>
<sequence>MAQAGRTLTLTHALGFSKDGPSAVAFVNDSTLVYSLGSVCVLAPISPHTDTHSSSPTRPAKPQPQTAASPSSQPQQQRFFRGHSEAVTCLAYCPSAHVCASAQQRGSRSKPFILLWDPTDHSIRAKLSSLQGDFHCLAFLKVAEGISRLLTVTDDREHTLSVWQVPSPGRSVRWMGGEGGSASPQPLIQQPAFRDRVEGVVCEPAAAGGGGGGVYVGGGAGGGGGEGSHCVRFVTFGTSHLKFWTLSRHRPALTQRRGAFTPGLAVGETVTCVAYRRNKSGQVVAATSEGRVFFFTDIAATRFVSVRPGVPLRALLPLRSCLLVCTQDASVLSLTDTFPRRETKLQIQEGLTGGRAVEVTGGVILGEQVALLTSCAILTMDARNVSKAKVVQERHWGYVHCGVAHPQLPILYTGGGTPNGGEVKAWHISTDTPQGRSIFLPAPVTCLAISPPWPVTLPDPLTGSPPPLTSPGPSAAAGQQVCLLLAGGSDGAVRVLVWDEHTGRKDVSFERNLTNTPTVLTCGAFSLNGHWMAVGAADGAIHTFALGNTGVLEDGTIDVQRGPVCRGIVGGVRAMQFANVRDADQRKQVVVAVGDDGGVLCFAVPGGHRIADNPQMRGWGFDQWQLPKGPPVAGYWSEPALFRHEGALVDNRASQEAHHDHPLKHTRGVLPHRLFMQGKGPTRQTVLIADTDSRSLFLAPFPHAHPSTSSLPPRPRHSRPSTAPYGLDHEEQHNGAATVTMDQRCTTPHDQLERVTSPHTSPVTAAFFDCSGEVVCTTSHDGAVFLWTTTGTPIKMQPPSPQKGGATLRPSSVPLAALPPPPPEGSKPPPAPPRPSAPPAPPRWKVTTRQNVETWSRPISPVTKGGRRAMTPLASYKMHPGHQSGGPSSRQATPMRQKRSSGTPEREGGRGRGRELATAKRAVAVPQRELDEVAVMTQKRLKEIEAIKQFTVVEPPPPPTETHGEQQPHQPHQPPQQQQQQQEDKQEAKTETDKDKRAAEKDKETPKETIVPTMQQPEAPITIPPMDGKPIILEPPAHTHTATGKKKAIGRSPSERTLPVWYGGANGWTDARPSREVLSKRMEEISRLPPQAMSRRQRLIDEDNQAPIKIGHEDDPVRGGRSKTPPRRVFWDDAKQNHDANRQASRLFRQRSYGDTTRDLFHPNGYSSAPVVLGTAVTDAKASEHPFVVRSGEKDGCYHIDAKLPGGMLTTAISNPRTKCLEVTGQIIKPSTPGVQPRQQQAPSIHATSIPIPAAYDSCHPHIAIHTDPFNGHCVARIPRKIVRTPSPLPDDPVTSNNNNSNDRPGGVGVDTQVEEYTFGHYEPPRGAVIGEN</sequence>
<keyword evidence="1 3" id="KW-0853">WD repeat</keyword>
<keyword evidence="6" id="KW-1185">Reference proteome</keyword>